<proteinExistence type="predicted"/>
<dbReference type="AlphaFoldDB" id="A0A0E9TWP1"/>
<dbReference type="EMBL" id="GBXM01050473">
    <property type="protein sequence ID" value="JAH58104.1"/>
    <property type="molecule type" value="Transcribed_RNA"/>
</dbReference>
<sequence length="28" mass="3465">MFTNLFRLPFCFSILIKYTKSILYQYTL</sequence>
<reference evidence="1" key="1">
    <citation type="submission" date="2014-11" db="EMBL/GenBank/DDBJ databases">
        <authorList>
            <person name="Amaro Gonzalez C."/>
        </authorList>
    </citation>
    <scope>NUCLEOTIDE SEQUENCE</scope>
</reference>
<evidence type="ECO:0000313" key="1">
    <source>
        <dbReference type="EMBL" id="JAH58104.1"/>
    </source>
</evidence>
<protein>
    <submittedName>
        <fullName evidence="1">Uncharacterized protein</fullName>
    </submittedName>
</protein>
<organism evidence="1">
    <name type="scientific">Anguilla anguilla</name>
    <name type="common">European freshwater eel</name>
    <name type="synonym">Muraena anguilla</name>
    <dbReference type="NCBI Taxonomy" id="7936"/>
    <lineage>
        <taxon>Eukaryota</taxon>
        <taxon>Metazoa</taxon>
        <taxon>Chordata</taxon>
        <taxon>Craniata</taxon>
        <taxon>Vertebrata</taxon>
        <taxon>Euteleostomi</taxon>
        <taxon>Actinopterygii</taxon>
        <taxon>Neopterygii</taxon>
        <taxon>Teleostei</taxon>
        <taxon>Anguilliformes</taxon>
        <taxon>Anguillidae</taxon>
        <taxon>Anguilla</taxon>
    </lineage>
</organism>
<accession>A0A0E9TWP1</accession>
<name>A0A0E9TWP1_ANGAN</name>
<reference evidence="1" key="2">
    <citation type="journal article" date="2015" name="Fish Shellfish Immunol.">
        <title>Early steps in the European eel (Anguilla anguilla)-Vibrio vulnificus interaction in the gills: Role of the RtxA13 toxin.</title>
        <authorList>
            <person name="Callol A."/>
            <person name="Pajuelo D."/>
            <person name="Ebbesson L."/>
            <person name="Teles M."/>
            <person name="MacKenzie S."/>
            <person name="Amaro C."/>
        </authorList>
    </citation>
    <scope>NUCLEOTIDE SEQUENCE</scope>
</reference>